<dbReference type="GO" id="GO:0070573">
    <property type="term" value="F:metallodipeptidase activity"/>
    <property type="evidence" value="ECO:0007669"/>
    <property type="project" value="InterPro"/>
</dbReference>
<sequence length="358" mass="39316">MYPVIDGHNDLAWKSRVERQYRTEGLDGEVPVLHTDIPRLRAGGVAGQFWSVWIDPVLEGAQQVTATLEQIDFVHRLIASYPEHLQLALTADDVRASMKDGVIASLIGVEGGAQIGGSLAVLRQYARLGARYMTLTWSKTIEWADSATDEARHDGLTDFGREVVKEMERIGMIPDLAHVAPSVMRQTLDLVDTPVLVTHSGARALCQHPRNVPDDVLTRIGDAGGTVMVPFVPKFISQDLYEWEEGDQSTPAPAVTLKQVADHVDHVRELAGVDSVGIGADFDGIDATIDGLGHVGTYQDLFAELETRGWTSQELEGLGYKNVLRVLEAHDPAYRAFVRGESVPTQPHQFVPRVDTEN</sequence>
<dbReference type="InterPro" id="IPR008257">
    <property type="entry name" value="Pept_M19"/>
</dbReference>
<accession>A0A2N6VQ23</accession>
<proteinExistence type="predicted"/>
<protein>
    <submittedName>
        <fullName evidence="1">Membrane dipeptidase</fullName>
    </submittedName>
</protein>
<name>A0A2N6VQ23_9MICO</name>
<dbReference type="InterPro" id="IPR032466">
    <property type="entry name" value="Metal_Hydrolase"/>
</dbReference>
<reference evidence="1 2" key="1">
    <citation type="submission" date="2017-09" db="EMBL/GenBank/DDBJ databases">
        <title>Bacterial strain isolated from the female urinary microbiota.</title>
        <authorList>
            <person name="Thomas-White K."/>
            <person name="Kumar N."/>
            <person name="Forster S."/>
            <person name="Putonti C."/>
            <person name="Lawley T."/>
            <person name="Wolfe A.J."/>
        </authorList>
    </citation>
    <scope>NUCLEOTIDE SEQUENCE [LARGE SCALE GENOMIC DNA]</scope>
    <source>
        <strain evidence="1 2">UMB1301</strain>
    </source>
</reference>
<organism evidence="1 2">
    <name type="scientific">Brevibacterium paucivorans</name>
    <dbReference type="NCBI Taxonomy" id="170994"/>
    <lineage>
        <taxon>Bacteria</taxon>
        <taxon>Bacillati</taxon>
        <taxon>Actinomycetota</taxon>
        <taxon>Actinomycetes</taxon>
        <taxon>Micrococcales</taxon>
        <taxon>Brevibacteriaceae</taxon>
        <taxon>Brevibacterium</taxon>
    </lineage>
</organism>
<dbReference type="GO" id="GO:0006508">
    <property type="term" value="P:proteolysis"/>
    <property type="evidence" value="ECO:0007669"/>
    <property type="project" value="InterPro"/>
</dbReference>
<dbReference type="RefSeq" id="WP_102237874.1">
    <property type="nucleotide sequence ID" value="NZ_PNHK01000001.1"/>
</dbReference>
<dbReference type="OrthoDB" id="9804920at2"/>
<evidence type="ECO:0000313" key="1">
    <source>
        <dbReference type="EMBL" id="PMD06222.1"/>
    </source>
</evidence>
<comment type="caution">
    <text evidence="1">The sequence shown here is derived from an EMBL/GenBank/DDBJ whole genome shotgun (WGS) entry which is preliminary data.</text>
</comment>
<dbReference type="Gene3D" id="3.20.20.140">
    <property type="entry name" value="Metal-dependent hydrolases"/>
    <property type="match status" value="1"/>
</dbReference>
<dbReference type="Pfam" id="PF01244">
    <property type="entry name" value="Peptidase_M19"/>
    <property type="match status" value="1"/>
</dbReference>
<dbReference type="AlphaFoldDB" id="A0A2N6VQ23"/>
<dbReference type="PANTHER" id="PTHR10443">
    <property type="entry name" value="MICROSOMAL DIPEPTIDASE"/>
    <property type="match status" value="1"/>
</dbReference>
<evidence type="ECO:0000313" key="2">
    <source>
        <dbReference type="Proteomes" id="UP000235598"/>
    </source>
</evidence>
<gene>
    <name evidence="1" type="ORF">CJ199_02285</name>
</gene>
<dbReference type="PROSITE" id="PS51365">
    <property type="entry name" value="RENAL_DIPEPTIDASE_2"/>
    <property type="match status" value="1"/>
</dbReference>
<dbReference type="SUPFAM" id="SSF51556">
    <property type="entry name" value="Metallo-dependent hydrolases"/>
    <property type="match status" value="1"/>
</dbReference>
<dbReference type="EMBL" id="PNHK01000001">
    <property type="protein sequence ID" value="PMD06222.1"/>
    <property type="molecule type" value="Genomic_DNA"/>
</dbReference>
<dbReference type="Proteomes" id="UP000235598">
    <property type="component" value="Unassembled WGS sequence"/>
</dbReference>
<dbReference type="PANTHER" id="PTHR10443:SF12">
    <property type="entry name" value="DIPEPTIDASE"/>
    <property type="match status" value="1"/>
</dbReference>
<dbReference type="CDD" id="cd01301">
    <property type="entry name" value="rDP_like"/>
    <property type="match status" value="1"/>
</dbReference>